<dbReference type="GeneID" id="8247653"/>
<dbReference type="AlphaFoldDB" id="C1EE76"/>
<sequence>MASKKRSSGAAATPTTDAKKPRTRPATTPAAAPPGDESDDFAFEVPPMSQARKSFGAEMAKLQMAGASGGVDDEHKFLRGIATLGKDLSCCLCLSTFERPVRTSCKHYYCAECLNESLRRKQQCPLCKEKVTRRDVEDDDFVAAVVWKYRRIVTAANA</sequence>
<dbReference type="SUPFAM" id="SSF57850">
    <property type="entry name" value="RING/U-box"/>
    <property type="match status" value="1"/>
</dbReference>
<evidence type="ECO:0000256" key="2">
    <source>
        <dbReference type="ARBA" id="ARBA00022771"/>
    </source>
</evidence>
<evidence type="ECO:0000313" key="8">
    <source>
        <dbReference type="Proteomes" id="UP000002009"/>
    </source>
</evidence>
<evidence type="ECO:0000256" key="1">
    <source>
        <dbReference type="ARBA" id="ARBA00022723"/>
    </source>
</evidence>
<gene>
    <name evidence="7" type="ORF">MICPUN_62527</name>
</gene>
<evidence type="ECO:0000313" key="7">
    <source>
        <dbReference type="EMBL" id="ACO66185.1"/>
    </source>
</evidence>
<dbReference type="KEGG" id="mis:MICPUN_62527"/>
<dbReference type="eggNOG" id="KOG4362">
    <property type="taxonomic scope" value="Eukaryota"/>
</dbReference>
<dbReference type="Proteomes" id="UP000002009">
    <property type="component" value="Chromosome 11"/>
</dbReference>
<accession>C1EE76</accession>
<dbReference type="PROSITE" id="PS50089">
    <property type="entry name" value="ZF_RING_2"/>
    <property type="match status" value="1"/>
</dbReference>
<dbReference type="Pfam" id="PF13923">
    <property type="entry name" value="zf-C3HC4_2"/>
    <property type="match status" value="1"/>
</dbReference>
<evidence type="ECO:0000259" key="6">
    <source>
        <dbReference type="PROSITE" id="PS50089"/>
    </source>
</evidence>
<evidence type="ECO:0000256" key="3">
    <source>
        <dbReference type="ARBA" id="ARBA00022833"/>
    </source>
</evidence>
<dbReference type="STRING" id="296587.C1EE76"/>
<dbReference type="InterPro" id="IPR001841">
    <property type="entry name" value="Znf_RING"/>
</dbReference>
<dbReference type="SMART" id="SM00184">
    <property type="entry name" value="RING"/>
    <property type="match status" value="1"/>
</dbReference>
<feature type="region of interest" description="Disordered" evidence="5">
    <location>
        <begin position="1"/>
        <end position="42"/>
    </location>
</feature>
<dbReference type="InterPro" id="IPR013083">
    <property type="entry name" value="Znf_RING/FYVE/PHD"/>
</dbReference>
<keyword evidence="1" id="KW-0479">Metal-binding</keyword>
<name>C1EE76_MICCC</name>
<evidence type="ECO:0000256" key="5">
    <source>
        <dbReference type="SAM" id="MobiDB-lite"/>
    </source>
</evidence>
<dbReference type="PANTHER" id="PTHR23327">
    <property type="entry name" value="RING FINGER PROTEIN 127"/>
    <property type="match status" value="1"/>
</dbReference>
<dbReference type="InParanoid" id="C1EE76"/>
<organism evidence="7 8">
    <name type="scientific">Micromonas commoda (strain RCC299 / NOUM17 / CCMP2709)</name>
    <name type="common">Picoplanktonic green alga</name>
    <dbReference type="NCBI Taxonomy" id="296587"/>
    <lineage>
        <taxon>Eukaryota</taxon>
        <taxon>Viridiplantae</taxon>
        <taxon>Chlorophyta</taxon>
        <taxon>Mamiellophyceae</taxon>
        <taxon>Mamiellales</taxon>
        <taxon>Mamiellaceae</taxon>
        <taxon>Micromonas</taxon>
    </lineage>
</organism>
<evidence type="ECO:0000256" key="4">
    <source>
        <dbReference type="PROSITE-ProRule" id="PRU00175"/>
    </source>
</evidence>
<keyword evidence="8" id="KW-1185">Reference proteome</keyword>
<keyword evidence="2 4" id="KW-0863">Zinc-finger</keyword>
<dbReference type="GO" id="GO:0008270">
    <property type="term" value="F:zinc ion binding"/>
    <property type="evidence" value="ECO:0007669"/>
    <property type="project" value="UniProtKB-KW"/>
</dbReference>
<reference evidence="7 8" key="1">
    <citation type="journal article" date="2009" name="Science">
        <title>Green evolution and dynamic adaptations revealed by genomes of the marine picoeukaryotes Micromonas.</title>
        <authorList>
            <person name="Worden A.Z."/>
            <person name="Lee J.H."/>
            <person name="Mock T."/>
            <person name="Rouze P."/>
            <person name="Simmons M.P."/>
            <person name="Aerts A.L."/>
            <person name="Allen A.E."/>
            <person name="Cuvelier M.L."/>
            <person name="Derelle E."/>
            <person name="Everett M.V."/>
            <person name="Foulon E."/>
            <person name="Grimwood J."/>
            <person name="Gundlach H."/>
            <person name="Henrissat B."/>
            <person name="Napoli C."/>
            <person name="McDonald S.M."/>
            <person name="Parker M.S."/>
            <person name="Rombauts S."/>
            <person name="Salamov A."/>
            <person name="Von Dassow P."/>
            <person name="Badger J.H."/>
            <person name="Coutinho P.M."/>
            <person name="Demir E."/>
            <person name="Dubchak I."/>
            <person name="Gentemann C."/>
            <person name="Eikrem W."/>
            <person name="Gready J.E."/>
            <person name="John U."/>
            <person name="Lanier W."/>
            <person name="Lindquist E.A."/>
            <person name="Lucas S."/>
            <person name="Mayer K.F."/>
            <person name="Moreau H."/>
            <person name="Not F."/>
            <person name="Otillar R."/>
            <person name="Panaud O."/>
            <person name="Pangilinan J."/>
            <person name="Paulsen I."/>
            <person name="Piegu B."/>
            <person name="Poliakov A."/>
            <person name="Robbens S."/>
            <person name="Schmutz J."/>
            <person name="Toulza E."/>
            <person name="Wyss T."/>
            <person name="Zelensky A."/>
            <person name="Zhou K."/>
            <person name="Armbrust E.V."/>
            <person name="Bhattacharya D."/>
            <person name="Goodenough U.W."/>
            <person name="Van de Peer Y."/>
            <person name="Grigoriev I.V."/>
        </authorList>
    </citation>
    <scope>NUCLEOTIDE SEQUENCE [LARGE SCALE GENOMIC DNA]</scope>
    <source>
        <strain evidence="8">RCC299 / NOUM17</strain>
    </source>
</reference>
<feature type="domain" description="RING-type" evidence="6">
    <location>
        <begin position="90"/>
        <end position="128"/>
    </location>
</feature>
<protein>
    <recommendedName>
        <fullName evidence="6">RING-type domain-containing protein</fullName>
    </recommendedName>
</protein>
<dbReference type="InterPro" id="IPR017907">
    <property type="entry name" value="Znf_RING_CS"/>
</dbReference>
<dbReference type="Gene3D" id="3.30.40.10">
    <property type="entry name" value="Zinc/RING finger domain, C3HC4 (zinc finger)"/>
    <property type="match status" value="1"/>
</dbReference>
<dbReference type="PROSITE" id="PS00518">
    <property type="entry name" value="ZF_RING_1"/>
    <property type="match status" value="1"/>
</dbReference>
<proteinExistence type="predicted"/>
<dbReference type="OrthoDB" id="8062037at2759"/>
<keyword evidence="3" id="KW-0862">Zinc</keyword>
<feature type="compositionally biased region" description="Low complexity" evidence="5">
    <location>
        <begin position="24"/>
        <end position="34"/>
    </location>
</feature>
<dbReference type="EMBL" id="CP001330">
    <property type="protein sequence ID" value="ACO66185.1"/>
    <property type="molecule type" value="Genomic_DNA"/>
</dbReference>
<dbReference type="RefSeq" id="XP_002504927.1">
    <property type="nucleotide sequence ID" value="XM_002504881.1"/>
</dbReference>